<feature type="domain" description="DUF6830" evidence="1">
    <location>
        <begin position="647"/>
        <end position="800"/>
    </location>
</feature>
<gene>
    <name evidence="2" type="ORF">F5890DRAFT_1403902</name>
</gene>
<dbReference type="Proteomes" id="UP001163850">
    <property type="component" value="Unassembled WGS sequence"/>
</dbReference>
<protein>
    <recommendedName>
        <fullName evidence="1">DUF6830 domain-containing protein</fullName>
    </recommendedName>
</protein>
<organism evidence="2 3">
    <name type="scientific">Lentinula detonsa</name>
    <dbReference type="NCBI Taxonomy" id="2804962"/>
    <lineage>
        <taxon>Eukaryota</taxon>
        <taxon>Fungi</taxon>
        <taxon>Dikarya</taxon>
        <taxon>Basidiomycota</taxon>
        <taxon>Agaricomycotina</taxon>
        <taxon>Agaricomycetes</taxon>
        <taxon>Agaricomycetidae</taxon>
        <taxon>Agaricales</taxon>
        <taxon>Marasmiineae</taxon>
        <taxon>Omphalotaceae</taxon>
        <taxon>Lentinula</taxon>
    </lineage>
</organism>
<sequence length="945" mass="106606">MIATCTTPFSKLTIFPPPPPHTCLPNKDAAIIFPSNELLSLDYTLPRRSSPSEVYINHFPGAARVVGTGKTALDDFNGDQYAGERAQNLYFPFSSRMEWKLAYWLLKSSLSLGEIDQYLNLELTKRNHLSFRSAKELKARMDLLPPLARWKSQKLAVNPRYPTKKPVVLFFRDAMEVLQDLLKSPLIHDHISFTPVQIFQTAAKLTRVYESWLSGDRAWKLQSKLPVGHTLLGTILSSDKTTISVMTGNRCAHPLLISLANIRTDILSKASHHLLQLLALIPIPSFCHPLQEIRGVLVNRLFHRSVDIVLRPLKIAAAIGHLLTDPVGQVRRCHTPSDPNHIEAYWPHAQKSRTNGVEDPCWCDWPSSDPADFLLPEALHHWHKGFFDHDLKWCINVVGALELDFRFSLVQKRQGFRTFPEGISKLKQLTGRDHRNIQRYIIILITGIAPRGFVTAIRALCDFRYAGQAPRFNDITAARVQKALDEFHEVKDEVIRLCGRLNTKGVVIDNWEIPKLEFMQSVFPSIKSSGPILQWDANKTERAHITLVKDPARSGNGRAYEAQICRELDIQSRMRAFDLMTSMKDANISFGITGPDEDGDEETSAVSSSSGLGPLPVIVSTTSDLQQMLDPVLKTVWGSERPKKDLFIYAIELQSAPNALKPLRGFISSGNQTAFHLLRDPDLKTHSVLDAQTFFRLPDLGGALLDYMKRAQRGAAVFSLSGQRTNAALPSPFPFKVQLWSKFHIQGRQYHNTHLPNDIHTVFATPPGPEWEYGRNDCVVINIDNTKLWPHSSLEGHCIALVKMIFLPSYGRNSLVKPLRGTEEFLVYCERFDVVNQPPPPPQYNDIPCYQAWKPFYPDYASGCYILKKALRANGTPFGDIIPLSQFRAQVDVSPRLRGPADSRLSPMNVMAVGSDFLLNKYWEKELWYILEKADPCVSSNSSTT</sequence>
<comment type="caution">
    <text evidence="2">The sequence shown here is derived from an EMBL/GenBank/DDBJ whole genome shotgun (WGS) entry which is preliminary data.</text>
</comment>
<name>A0AA38Q688_9AGAR</name>
<dbReference type="EMBL" id="MU801914">
    <property type="protein sequence ID" value="KAJ3988035.1"/>
    <property type="molecule type" value="Genomic_DNA"/>
</dbReference>
<dbReference type="Pfam" id="PF20722">
    <property type="entry name" value="DUF6830"/>
    <property type="match status" value="1"/>
</dbReference>
<evidence type="ECO:0000313" key="3">
    <source>
        <dbReference type="Proteomes" id="UP001163850"/>
    </source>
</evidence>
<evidence type="ECO:0000259" key="1">
    <source>
        <dbReference type="Pfam" id="PF20722"/>
    </source>
</evidence>
<accession>A0AA38Q688</accession>
<proteinExistence type="predicted"/>
<evidence type="ECO:0000313" key="2">
    <source>
        <dbReference type="EMBL" id="KAJ3988035.1"/>
    </source>
</evidence>
<reference evidence="2" key="1">
    <citation type="submission" date="2022-08" db="EMBL/GenBank/DDBJ databases">
        <authorList>
            <consortium name="DOE Joint Genome Institute"/>
            <person name="Min B."/>
            <person name="Riley R."/>
            <person name="Sierra-Patev S."/>
            <person name="Naranjo-Ortiz M."/>
            <person name="Looney B."/>
            <person name="Konkel Z."/>
            <person name="Slot J.C."/>
            <person name="Sakamoto Y."/>
            <person name="Steenwyk J.L."/>
            <person name="Rokas A."/>
            <person name="Carro J."/>
            <person name="Camarero S."/>
            <person name="Ferreira P."/>
            <person name="Molpeceres G."/>
            <person name="Ruiz-Duenas F.J."/>
            <person name="Serrano A."/>
            <person name="Henrissat B."/>
            <person name="Drula E."/>
            <person name="Hughes K.W."/>
            <person name="Mata J.L."/>
            <person name="Ishikawa N.K."/>
            <person name="Vargas-Isla R."/>
            <person name="Ushijima S."/>
            <person name="Smith C.A."/>
            <person name="Ahrendt S."/>
            <person name="Andreopoulos W."/>
            <person name="He G."/>
            <person name="Labutti K."/>
            <person name="Lipzen A."/>
            <person name="Ng V."/>
            <person name="Sandor L."/>
            <person name="Barry K."/>
            <person name="Martinez A.T."/>
            <person name="Xiao Y."/>
            <person name="Gibbons J.G."/>
            <person name="Terashima K."/>
            <person name="Hibbett D.S."/>
            <person name="Grigoriev I.V."/>
        </authorList>
    </citation>
    <scope>NUCLEOTIDE SEQUENCE</scope>
    <source>
        <strain evidence="2">TFB7829</strain>
    </source>
</reference>
<dbReference type="InterPro" id="IPR049233">
    <property type="entry name" value="DUF6830"/>
</dbReference>
<dbReference type="Pfam" id="PF18759">
    <property type="entry name" value="Plavaka"/>
    <property type="match status" value="2"/>
</dbReference>
<dbReference type="InterPro" id="IPR041078">
    <property type="entry name" value="Plavaka"/>
</dbReference>
<dbReference type="AlphaFoldDB" id="A0AA38Q688"/>